<evidence type="ECO:0000313" key="10">
    <source>
        <dbReference type="Proteomes" id="UP000053593"/>
    </source>
</evidence>
<gene>
    <name evidence="9" type="ORF">GYMLUDRAFT_835013</name>
</gene>
<dbReference type="PROSITE" id="PS00723">
    <property type="entry name" value="POLYPRENYL_SYNTHASE_1"/>
    <property type="match status" value="1"/>
</dbReference>
<comment type="similarity">
    <text evidence="7">Belongs to the FPP/GGPP synthase family.</text>
</comment>
<dbReference type="HOGENOM" id="CLU_014015_10_1_1"/>
<protein>
    <recommendedName>
        <fullName evidence="6">(2E,6E)-farnesyl diphosphate synthase</fullName>
    </recommendedName>
    <alternativeName>
        <fullName evidence="5">Dimethylallyltranstransferase</fullName>
    </alternativeName>
    <alternativeName>
        <fullName evidence="4">Farnesyl diphosphate synthase</fullName>
    </alternativeName>
    <alternativeName>
        <fullName evidence="3">Geranyltranstransferase</fullName>
    </alternativeName>
</protein>
<dbReference type="InterPro" id="IPR033749">
    <property type="entry name" value="Polyprenyl_synt_CS"/>
</dbReference>
<name>A0A0D0C074_9AGAR</name>
<evidence type="ECO:0000313" key="9">
    <source>
        <dbReference type="EMBL" id="KIK55694.1"/>
    </source>
</evidence>
<evidence type="ECO:0000256" key="5">
    <source>
        <dbReference type="ARBA" id="ARBA00032448"/>
    </source>
</evidence>
<dbReference type="Proteomes" id="UP000053593">
    <property type="component" value="Unassembled WGS sequence"/>
</dbReference>
<evidence type="ECO:0000256" key="8">
    <source>
        <dbReference type="SAM" id="MobiDB-lite"/>
    </source>
</evidence>
<dbReference type="SUPFAM" id="SSF48576">
    <property type="entry name" value="Terpenoid synthases"/>
    <property type="match status" value="2"/>
</dbReference>
<evidence type="ECO:0000256" key="2">
    <source>
        <dbReference type="ARBA" id="ARBA00022842"/>
    </source>
</evidence>
<dbReference type="Gene3D" id="1.10.600.10">
    <property type="entry name" value="Farnesyl Diphosphate Synthase"/>
    <property type="match status" value="2"/>
</dbReference>
<evidence type="ECO:0000256" key="1">
    <source>
        <dbReference type="ARBA" id="ARBA00022723"/>
    </source>
</evidence>
<keyword evidence="10" id="KW-1185">Reference proteome</keyword>
<dbReference type="OrthoDB" id="6921389at2759"/>
<dbReference type="GO" id="GO:0046872">
    <property type="term" value="F:metal ion binding"/>
    <property type="evidence" value="ECO:0007669"/>
    <property type="project" value="UniProtKB-KW"/>
</dbReference>
<dbReference type="PANTHER" id="PTHR12001">
    <property type="entry name" value="GERANYLGERANYL PYROPHOSPHATE SYNTHASE"/>
    <property type="match status" value="1"/>
</dbReference>
<sequence length="446" mass="50305">MNAVEILMREHSVDIQGAREICRELIKKYVAKYIQVIKNVKHDDSISIGLREYVEALQYCISGNLVWSKHCPRYHREASFNETQLEWMHNGVPSELAVSLPSSAASSRSSGKPSPTSILYSESSRSNTPPFEEPPVTVDSLRLNLELPSAPPSSEIVEAPYQYISSLPSKGIRDKFIDALNYWFKVPHDVAEQIKAITNRSHQASLLLDDFQDSSPLRRGNPAAHTIFGAPQTINSAGYCIVKAVAEIIALGNVQIVIDKCLNIYKGQALDLHWTFNGICPTPAEYLQMIDCKTGAQFELIVQLMLANATMPTEAKFSPLATSLGRYFQISDDYKNLVSADYTKQKGFCEDLDEGKYSLPLIHLLHSQPENLQISNILSMRHSEGKMMYEHKLLVLKHLKEARSLEYTYSILGDLHARIRQQIDELEEALGETNTELRLLWELLRV</sequence>
<dbReference type="EMBL" id="KN834804">
    <property type="protein sequence ID" value="KIK55694.1"/>
    <property type="molecule type" value="Genomic_DNA"/>
</dbReference>
<evidence type="ECO:0000256" key="7">
    <source>
        <dbReference type="RuleBase" id="RU004466"/>
    </source>
</evidence>
<evidence type="ECO:0000256" key="3">
    <source>
        <dbReference type="ARBA" id="ARBA00032380"/>
    </source>
</evidence>
<organism evidence="9 10">
    <name type="scientific">Collybiopsis luxurians FD-317 M1</name>
    <dbReference type="NCBI Taxonomy" id="944289"/>
    <lineage>
        <taxon>Eukaryota</taxon>
        <taxon>Fungi</taxon>
        <taxon>Dikarya</taxon>
        <taxon>Basidiomycota</taxon>
        <taxon>Agaricomycotina</taxon>
        <taxon>Agaricomycetes</taxon>
        <taxon>Agaricomycetidae</taxon>
        <taxon>Agaricales</taxon>
        <taxon>Marasmiineae</taxon>
        <taxon>Omphalotaceae</taxon>
        <taxon>Collybiopsis</taxon>
        <taxon>Collybiopsis luxurians</taxon>
    </lineage>
</organism>
<dbReference type="InterPro" id="IPR008949">
    <property type="entry name" value="Isoprenoid_synthase_dom_sf"/>
</dbReference>
<feature type="compositionally biased region" description="Polar residues" evidence="8">
    <location>
        <begin position="118"/>
        <end position="129"/>
    </location>
</feature>
<dbReference type="GO" id="GO:0004659">
    <property type="term" value="F:prenyltransferase activity"/>
    <property type="evidence" value="ECO:0007669"/>
    <property type="project" value="InterPro"/>
</dbReference>
<proteinExistence type="inferred from homology"/>
<dbReference type="AlphaFoldDB" id="A0A0D0C074"/>
<evidence type="ECO:0000256" key="6">
    <source>
        <dbReference type="ARBA" id="ARBA00032873"/>
    </source>
</evidence>
<dbReference type="PROSITE" id="PS00444">
    <property type="entry name" value="POLYPRENYL_SYNTHASE_2"/>
    <property type="match status" value="1"/>
</dbReference>
<dbReference type="Pfam" id="PF00348">
    <property type="entry name" value="polyprenyl_synt"/>
    <property type="match status" value="1"/>
</dbReference>
<feature type="compositionally biased region" description="Low complexity" evidence="8">
    <location>
        <begin position="103"/>
        <end position="117"/>
    </location>
</feature>
<keyword evidence="2" id="KW-0460">Magnesium</keyword>
<dbReference type="InterPro" id="IPR000092">
    <property type="entry name" value="Polyprenyl_synt"/>
</dbReference>
<keyword evidence="7" id="KW-0808">Transferase</keyword>
<evidence type="ECO:0000256" key="4">
    <source>
        <dbReference type="ARBA" id="ARBA00032424"/>
    </source>
</evidence>
<accession>A0A0D0C074</accession>
<dbReference type="GO" id="GO:0008299">
    <property type="term" value="P:isoprenoid biosynthetic process"/>
    <property type="evidence" value="ECO:0007669"/>
    <property type="project" value="InterPro"/>
</dbReference>
<dbReference type="PANTHER" id="PTHR12001:SF72">
    <property type="entry name" value="THIJ_PFPI FAMILY PROTEIN (AFU_ORTHOLOGUE AFUA_3G01210)-RELATED"/>
    <property type="match status" value="1"/>
</dbReference>
<keyword evidence="1" id="KW-0479">Metal-binding</keyword>
<reference evidence="9 10" key="1">
    <citation type="submission" date="2014-04" db="EMBL/GenBank/DDBJ databases">
        <title>Evolutionary Origins and Diversification of the Mycorrhizal Mutualists.</title>
        <authorList>
            <consortium name="DOE Joint Genome Institute"/>
            <consortium name="Mycorrhizal Genomics Consortium"/>
            <person name="Kohler A."/>
            <person name="Kuo A."/>
            <person name="Nagy L.G."/>
            <person name="Floudas D."/>
            <person name="Copeland A."/>
            <person name="Barry K.W."/>
            <person name="Cichocki N."/>
            <person name="Veneault-Fourrey C."/>
            <person name="LaButti K."/>
            <person name="Lindquist E.A."/>
            <person name="Lipzen A."/>
            <person name="Lundell T."/>
            <person name="Morin E."/>
            <person name="Murat C."/>
            <person name="Riley R."/>
            <person name="Ohm R."/>
            <person name="Sun H."/>
            <person name="Tunlid A."/>
            <person name="Henrissat B."/>
            <person name="Grigoriev I.V."/>
            <person name="Hibbett D.S."/>
            <person name="Martin F."/>
        </authorList>
    </citation>
    <scope>NUCLEOTIDE SEQUENCE [LARGE SCALE GENOMIC DNA]</scope>
    <source>
        <strain evidence="9 10">FD-317 M1</strain>
    </source>
</reference>
<feature type="region of interest" description="Disordered" evidence="8">
    <location>
        <begin position="103"/>
        <end position="136"/>
    </location>
</feature>